<gene>
    <name evidence="2" type="ORF">RSOLAG1IB_08784</name>
</gene>
<name>A0A0B7FR92_THACB</name>
<keyword evidence="3" id="KW-1185">Reference proteome</keyword>
<reference evidence="2 3" key="1">
    <citation type="submission" date="2014-11" db="EMBL/GenBank/DDBJ databases">
        <authorList>
            <person name="Wibberg Daniel"/>
        </authorList>
    </citation>
    <scope>NUCLEOTIDE SEQUENCE [LARGE SCALE GENOMIC DNA]</scope>
    <source>
        <strain evidence="2">Rhizoctonia solani AG1-IB 7/3/14</strain>
    </source>
</reference>
<evidence type="ECO:0000313" key="3">
    <source>
        <dbReference type="Proteomes" id="UP000059188"/>
    </source>
</evidence>
<sequence length="198" mass="22010">MVEPPRVTNEFAYQPCLEAAFSHSPTTTSRGLPSHPLGRLLDMLQIQQVASFIKQVYLYPGAMIATPIVGAIMLVAIGGGALDDAIVGVPESLLRWWKGNLYPKKRVASYSTKDIIAPSIRTVHHKASGLEFAFEQLDMHARKDRQRRLAEQVAASLSVKPIDKPDTRMSPPVPNPRVIGTRRRRSRGASYDMEMQSF</sequence>
<proteinExistence type="predicted"/>
<feature type="region of interest" description="Disordered" evidence="1">
    <location>
        <begin position="161"/>
        <end position="198"/>
    </location>
</feature>
<evidence type="ECO:0000256" key="1">
    <source>
        <dbReference type="SAM" id="MobiDB-lite"/>
    </source>
</evidence>
<dbReference type="Proteomes" id="UP000059188">
    <property type="component" value="Unassembled WGS sequence"/>
</dbReference>
<evidence type="ECO:0000313" key="2">
    <source>
        <dbReference type="EMBL" id="CEL58738.1"/>
    </source>
</evidence>
<organism evidence="2 3">
    <name type="scientific">Thanatephorus cucumeris (strain AG1-IB / isolate 7/3/14)</name>
    <name type="common">Lettuce bottom rot fungus</name>
    <name type="synonym">Rhizoctonia solani</name>
    <dbReference type="NCBI Taxonomy" id="1108050"/>
    <lineage>
        <taxon>Eukaryota</taxon>
        <taxon>Fungi</taxon>
        <taxon>Dikarya</taxon>
        <taxon>Basidiomycota</taxon>
        <taxon>Agaricomycotina</taxon>
        <taxon>Agaricomycetes</taxon>
        <taxon>Cantharellales</taxon>
        <taxon>Ceratobasidiaceae</taxon>
        <taxon>Rhizoctonia</taxon>
        <taxon>Rhizoctonia solani AG-1</taxon>
    </lineage>
</organism>
<accession>A0A0B7FR92</accession>
<protein>
    <submittedName>
        <fullName evidence="2">Uncharacterized protein</fullName>
    </submittedName>
</protein>
<dbReference type="OrthoDB" id="3193680at2759"/>
<dbReference type="AlphaFoldDB" id="A0A0B7FR92"/>
<dbReference type="EMBL" id="LN679133">
    <property type="protein sequence ID" value="CEL58738.1"/>
    <property type="molecule type" value="Genomic_DNA"/>
</dbReference>